<evidence type="ECO:0000256" key="4">
    <source>
        <dbReference type="SAM" id="Phobius"/>
    </source>
</evidence>
<keyword evidence="1" id="KW-0547">Nucleotide-binding</keyword>
<dbReference type="PANTHER" id="PTHR43146">
    <property type="entry name" value="CANCER-RELATED NUCLEOSIDE-TRIPHOSPHATASE"/>
    <property type="match status" value="1"/>
</dbReference>
<keyword evidence="3" id="KW-0067">ATP-binding</keyword>
<dbReference type="InterPro" id="IPR027417">
    <property type="entry name" value="P-loop_NTPase"/>
</dbReference>
<dbReference type="Pfam" id="PF03266">
    <property type="entry name" value="NTPase_1"/>
    <property type="match status" value="1"/>
</dbReference>
<comment type="caution">
    <text evidence="6">The sequence shown here is derived from an EMBL/GenBank/DDBJ whole genome shotgun (WGS) entry which is preliminary data.</text>
</comment>
<keyword evidence="7" id="KW-1185">Reference proteome</keyword>
<dbReference type="Proteomes" id="UP000077202">
    <property type="component" value="Unassembled WGS sequence"/>
</dbReference>
<organism evidence="6 7">
    <name type="scientific">Marchantia polymorpha subsp. ruderalis</name>
    <dbReference type="NCBI Taxonomy" id="1480154"/>
    <lineage>
        <taxon>Eukaryota</taxon>
        <taxon>Viridiplantae</taxon>
        <taxon>Streptophyta</taxon>
        <taxon>Embryophyta</taxon>
        <taxon>Marchantiophyta</taxon>
        <taxon>Marchantiopsida</taxon>
        <taxon>Marchantiidae</taxon>
        <taxon>Marchantiales</taxon>
        <taxon>Marchantiaceae</taxon>
        <taxon>Marchantia</taxon>
    </lineage>
</organism>
<dbReference type="InterPro" id="IPR003593">
    <property type="entry name" value="AAA+_ATPase"/>
</dbReference>
<evidence type="ECO:0000256" key="1">
    <source>
        <dbReference type="ARBA" id="ARBA00022741"/>
    </source>
</evidence>
<dbReference type="InterPro" id="IPR004948">
    <property type="entry name" value="Nuc-triphosphatase_THEP1"/>
</dbReference>
<dbReference type="PANTHER" id="PTHR43146:SF1">
    <property type="entry name" value="CANCER-RELATED NUCLEOSIDE-TRIPHOSPHATASE"/>
    <property type="match status" value="1"/>
</dbReference>
<feature type="domain" description="AAA+ ATPase" evidence="5">
    <location>
        <begin position="9"/>
        <end position="225"/>
    </location>
</feature>
<proteinExistence type="predicted"/>
<evidence type="ECO:0000259" key="5">
    <source>
        <dbReference type="SMART" id="SM00382"/>
    </source>
</evidence>
<feature type="transmembrane region" description="Helical" evidence="4">
    <location>
        <begin position="209"/>
        <end position="231"/>
    </location>
</feature>
<protein>
    <recommendedName>
        <fullName evidence="5">AAA+ ATPase domain-containing protein</fullName>
    </recommendedName>
</protein>
<evidence type="ECO:0000256" key="3">
    <source>
        <dbReference type="ARBA" id="ARBA00022840"/>
    </source>
</evidence>
<dbReference type="SUPFAM" id="SSF52540">
    <property type="entry name" value="P-loop containing nucleoside triphosphate hydrolases"/>
    <property type="match status" value="1"/>
</dbReference>
<dbReference type="GO" id="GO:0017111">
    <property type="term" value="F:ribonucleoside triphosphate phosphatase activity"/>
    <property type="evidence" value="ECO:0007669"/>
    <property type="project" value="InterPro"/>
</dbReference>
<dbReference type="SMART" id="SM00382">
    <property type="entry name" value="AAA"/>
    <property type="match status" value="1"/>
</dbReference>
<sequence length="246" mass="26478">MEAAAGMASKRLVFVTGPPGVGKTTLIMKVLERLRSEYPNLQMRGFYTRETRDSAGQRVGFEAVTVDGRSASLASIFPFSSSSSAAGTRAAAAKVGKYNVDVRSFESLVLPELQAIAQREDVGGSSSSSSSSNRLFVIDEVGKMELFSSSFFPAVCDILNSASASSSSSTLVLGTIPVPKFGKDLVQVARIRTRSDVAIFSLTKANRDAMAISIFSHITAMTLNFTFCVLYEKQQHPFSKKQDSEV</sequence>
<keyword evidence="4" id="KW-1133">Transmembrane helix</keyword>
<dbReference type="AlphaFoldDB" id="A0A176WEX4"/>
<dbReference type="Gene3D" id="3.40.50.300">
    <property type="entry name" value="P-loop containing nucleotide triphosphate hydrolases"/>
    <property type="match status" value="1"/>
</dbReference>
<evidence type="ECO:0000313" key="6">
    <source>
        <dbReference type="EMBL" id="OAE31798.1"/>
    </source>
</evidence>
<keyword evidence="4" id="KW-0472">Membrane</keyword>
<accession>A0A176WEX4</accession>
<gene>
    <name evidence="6" type="ORF">AXG93_1838s1080</name>
</gene>
<evidence type="ECO:0000313" key="7">
    <source>
        <dbReference type="Proteomes" id="UP000077202"/>
    </source>
</evidence>
<reference evidence="6" key="1">
    <citation type="submission" date="2016-03" db="EMBL/GenBank/DDBJ databases">
        <title>Mechanisms controlling the formation of the plant cell surface in tip-growing cells are functionally conserved among land plants.</title>
        <authorList>
            <person name="Honkanen S."/>
            <person name="Jones V.A."/>
            <person name="Morieri G."/>
            <person name="Champion C."/>
            <person name="Hetherington A.J."/>
            <person name="Kelly S."/>
            <person name="Saint-Marcoux D."/>
            <person name="Proust H."/>
            <person name="Prescott H."/>
            <person name="Dolan L."/>
        </authorList>
    </citation>
    <scope>NUCLEOTIDE SEQUENCE [LARGE SCALE GENOMIC DNA]</scope>
    <source>
        <tissue evidence="6">Whole gametophyte</tissue>
    </source>
</reference>
<dbReference type="EMBL" id="LVLJ01000960">
    <property type="protein sequence ID" value="OAE31798.1"/>
    <property type="molecule type" value="Genomic_DNA"/>
</dbReference>
<evidence type="ECO:0000256" key="2">
    <source>
        <dbReference type="ARBA" id="ARBA00022801"/>
    </source>
</evidence>
<dbReference type="GO" id="GO:0005524">
    <property type="term" value="F:ATP binding"/>
    <property type="evidence" value="ECO:0007669"/>
    <property type="project" value="UniProtKB-KW"/>
</dbReference>
<keyword evidence="4" id="KW-0812">Transmembrane</keyword>
<name>A0A176WEX4_MARPO</name>
<keyword evidence="2" id="KW-0378">Hydrolase</keyword>